<dbReference type="PANTHER" id="PTHR32308">
    <property type="entry name" value="LYASE BETA SUBUNIT, PUTATIVE (AFU_ORTHOLOGUE AFUA_4G13030)-RELATED"/>
    <property type="match status" value="1"/>
</dbReference>
<reference evidence="7 8" key="1">
    <citation type="submission" date="2017-03" db="EMBL/GenBank/DDBJ databases">
        <title>Genome analysis of strain PAMC 26577.</title>
        <authorList>
            <person name="Oh H.-M."/>
            <person name="Yang J.-A."/>
        </authorList>
    </citation>
    <scope>NUCLEOTIDE SEQUENCE [LARGE SCALE GENOMIC DNA]</scope>
    <source>
        <strain evidence="7 8">PAMC 26577</strain>
    </source>
</reference>
<feature type="binding site" evidence="5">
    <location>
        <position position="148"/>
    </location>
    <ligand>
        <name>Mg(2+)</name>
        <dbReference type="ChEBI" id="CHEBI:18420"/>
    </ligand>
</feature>
<evidence type="ECO:0000256" key="4">
    <source>
        <dbReference type="PIRSR" id="PIRSR015582-1"/>
    </source>
</evidence>
<feature type="binding site" evidence="5">
    <location>
        <position position="175"/>
    </location>
    <ligand>
        <name>Mg(2+)</name>
        <dbReference type="ChEBI" id="CHEBI:18420"/>
    </ligand>
</feature>
<gene>
    <name evidence="7" type="ORF">PAMC26577_39205</name>
</gene>
<protein>
    <submittedName>
        <fullName evidence="7">Hydroxymethylglutaryl-CoA lyase</fullName>
    </submittedName>
</protein>
<evidence type="ECO:0000256" key="1">
    <source>
        <dbReference type="ARBA" id="ARBA00001946"/>
    </source>
</evidence>
<comment type="caution">
    <text evidence="7">The sequence shown here is derived from an EMBL/GenBank/DDBJ whole genome shotgun (WGS) entry which is preliminary data.</text>
</comment>
<keyword evidence="7" id="KW-0456">Lyase</keyword>
<dbReference type="Proteomes" id="UP000195221">
    <property type="component" value="Unassembled WGS sequence"/>
</dbReference>
<dbReference type="InterPro" id="IPR011206">
    <property type="entry name" value="Citrate_lyase_beta/mcl1/mcl2"/>
</dbReference>
<feature type="binding site" evidence="4">
    <location>
        <position position="148"/>
    </location>
    <ligand>
        <name>substrate</name>
    </ligand>
</feature>
<name>A0A242M483_CABSO</name>
<dbReference type="GO" id="GO:0016829">
    <property type="term" value="F:lyase activity"/>
    <property type="evidence" value="ECO:0007669"/>
    <property type="project" value="UniProtKB-KW"/>
</dbReference>
<evidence type="ECO:0000256" key="2">
    <source>
        <dbReference type="ARBA" id="ARBA00022723"/>
    </source>
</evidence>
<dbReference type="GO" id="GO:0006107">
    <property type="term" value="P:oxaloacetate metabolic process"/>
    <property type="evidence" value="ECO:0007669"/>
    <property type="project" value="TreeGrafter"/>
</dbReference>
<dbReference type="SUPFAM" id="SSF51621">
    <property type="entry name" value="Phosphoenolpyruvate/pyruvate domain"/>
    <property type="match status" value="1"/>
</dbReference>
<dbReference type="Gene3D" id="3.20.20.60">
    <property type="entry name" value="Phosphoenolpyruvate-binding domains"/>
    <property type="match status" value="1"/>
</dbReference>
<evidence type="ECO:0000313" key="7">
    <source>
        <dbReference type="EMBL" id="OTP65609.1"/>
    </source>
</evidence>
<evidence type="ECO:0000313" key="8">
    <source>
        <dbReference type="Proteomes" id="UP000195221"/>
    </source>
</evidence>
<keyword evidence="3 5" id="KW-0460">Magnesium</keyword>
<keyword evidence="2 5" id="KW-0479">Metal-binding</keyword>
<comment type="cofactor">
    <cofactor evidence="1">
        <name>Mg(2+)</name>
        <dbReference type="ChEBI" id="CHEBI:18420"/>
    </cofactor>
</comment>
<dbReference type="InterPro" id="IPR040442">
    <property type="entry name" value="Pyrv_kinase-like_dom_sf"/>
</dbReference>
<accession>A0A242M483</accession>
<feature type="domain" description="HpcH/HpaI aldolase/citrate lyase" evidence="6">
    <location>
        <begin position="28"/>
        <end position="241"/>
    </location>
</feature>
<dbReference type="AlphaFoldDB" id="A0A242M483"/>
<feature type="binding site" evidence="4">
    <location>
        <position position="90"/>
    </location>
    <ligand>
        <name>substrate</name>
    </ligand>
</feature>
<evidence type="ECO:0000256" key="5">
    <source>
        <dbReference type="PIRSR" id="PIRSR015582-2"/>
    </source>
</evidence>
<dbReference type="PIRSF" id="PIRSF015582">
    <property type="entry name" value="Cit_lyase_B"/>
    <property type="match status" value="1"/>
</dbReference>
<dbReference type="InterPro" id="IPR005000">
    <property type="entry name" value="Aldolase/citrate-lyase_domain"/>
</dbReference>
<sequence length="295" mass="31348">MHDEENQGIESLNKVPNVMPNHSVVRQRSWLFTPGTQPDRLLSAAKSHTDISIFDLEDSVSPADKRTARNNLRALLNAPADESFPAFAVRINSTATRFGLDDLATLLDSSLMPQFILLPKIESEEQVVQIAALLAEANRSAALVPLIESARGLSAVSAIAQAAPSVTALMFGAADFASDVRAQPEALALQVARVRIAAACAQAGISAIDAPCFAIHDVDLLKADLTFAVTNGFRGKAAIHPSHIASITRAFTPSGDRIAWAKRVLEANDQGAAVVDGRMVDEAIAREAREILAAA</sequence>
<proteinExistence type="predicted"/>
<evidence type="ECO:0000256" key="3">
    <source>
        <dbReference type="ARBA" id="ARBA00022842"/>
    </source>
</evidence>
<dbReference type="PANTHER" id="PTHR32308:SF0">
    <property type="entry name" value="HPCH_HPAI ALDOLASE_CITRATE LYASE DOMAIN-CONTAINING PROTEIN"/>
    <property type="match status" value="1"/>
</dbReference>
<dbReference type="GO" id="GO:0000287">
    <property type="term" value="F:magnesium ion binding"/>
    <property type="evidence" value="ECO:0007669"/>
    <property type="project" value="TreeGrafter"/>
</dbReference>
<dbReference type="InterPro" id="IPR015813">
    <property type="entry name" value="Pyrv/PenolPyrv_kinase-like_dom"/>
</dbReference>
<dbReference type="EMBL" id="NBTZ01000178">
    <property type="protein sequence ID" value="OTP65609.1"/>
    <property type="molecule type" value="Genomic_DNA"/>
</dbReference>
<organism evidence="7 8">
    <name type="scientific">Caballeronia sordidicola</name>
    <name type="common">Burkholderia sordidicola</name>
    <dbReference type="NCBI Taxonomy" id="196367"/>
    <lineage>
        <taxon>Bacteria</taxon>
        <taxon>Pseudomonadati</taxon>
        <taxon>Pseudomonadota</taxon>
        <taxon>Betaproteobacteria</taxon>
        <taxon>Burkholderiales</taxon>
        <taxon>Burkholderiaceae</taxon>
        <taxon>Caballeronia</taxon>
    </lineage>
</organism>
<evidence type="ECO:0000259" key="6">
    <source>
        <dbReference type="Pfam" id="PF03328"/>
    </source>
</evidence>
<dbReference type="Pfam" id="PF03328">
    <property type="entry name" value="HpcH_HpaI"/>
    <property type="match status" value="1"/>
</dbReference>